<dbReference type="GO" id="GO:0006099">
    <property type="term" value="P:tricarboxylic acid cycle"/>
    <property type="evidence" value="ECO:0007669"/>
    <property type="project" value="InterPro"/>
</dbReference>
<evidence type="ECO:0000256" key="8">
    <source>
        <dbReference type="ARBA" id="ARBA00048995"/>
    </source>
</evidence>
<dbReference type="InterPro" id="IPR015813">
    <property type="entry name" value="Pyrv/PenolPyrv_kinase-like_dom"/>
</dbReference>
<feature type="active site" evidence="9 10">
    <location>
        <position position="155"/>
    </location>
</feature>
<evidence type="ECO:0000256" key="6">
    <source>
        <dbReference type="ARBA" id="ARBA00023239"/>
    </source>
</evidence>
<dbReference type="InterPro" id="IPR018129">
    <property type="entry name" value="PEP_COase_Lys_AS"/>
</dbReference>
<gene>
    <name evidence="9 11" type="primary">ppc</name>
    <name evidence="11" type="ORF">HMPREF0063_12701</name>
</gene>
<dbReference type="InterPro" id="IPR021135">
    <property type="entry name" value="PEP_COase"/>
</dbReference>
<dbReference type="PANTHER" id="PTHR30523:SF6">
    <property type="entry name" value="PHOSPHOENOLPYRUVATE CARBOXYLASE"/>
    <property type="match status" value="1"/>
</dbReference>
<comment type="cofactor">
    <cofactor evidence="9">
        <name>Mg(2+)</name>
        <dbReference type="ChEBI" id="CHEBI:18420"/>
    </cofactor>
</comment>
<evidence type="ECO:0000256" key="1">
    <source>
        <dbReference type="ARBA" id="ARBA00003670"/>
    </source>
</evidence>
<keyword evidence="6 9" id="KW-0456">Lyase</keyword>
<comment type="caution">
    <text evidence="11">The sequence shown here is derived from an EMBL/GenBank/DDBJ whole genome shotgun (WGS) entry which is preliminary data.</text>
</comment>
<evidence type="ECO:0000256" key="4">
    <source>
        <dbReference type="ARBA" id="ARBA00022419"/>
    </source>
</evidence>
<proteinExistence type="inferred from homology"/>
<dbReference type="GO" id="GO:0015977">
    <property type="term" value="P:carbon fixation"/>
    <property type="evidence" value="ECO:0007669"/>
    <property type="project" value="UniProtKB-UniRule"/>
</dbReference>
<dbReference type="GO" id="GO:0005829">
    <property type="term" value="C:cytosol"/>
    <property type="evidence" value="ECO:0007669"/>
    <property type="project" value="TreeGrafter"/>
</dbReference>
<comment type="function">
    <text evidence="1 9">Forms oxaloacetate, a four-carbon dicarboxylic acid source for the tricarboxylic acid cycle.</text>
</comment>
<evidence type="ECO:0000313" key="12">
    <source>
        <dbReference type="Proteomes" id="UP000003111"/>
    </source>
</evidence>
<dbReference type="InterPro" id="IPR022805">
    <property type="entry name" value="PEP_COase_bac/pln-type"/>
</dbReference>
<dbReference type="HOGENOM" id="CLU_006557_2_0_11"/>
<dbReference type="Proteomes" id="UP000003111">
    <property type="component" value="Unassembled WGS sequence"/>
</dbReference>
<name>E2SF92_9ACTN</name>
<dbReference type="eggNOG" id="COG2352">
    <property type="taxonomic scope" value="Bacteria"/>
</dbReference>
<keyword evidence="12" id="KW-1185">Reference proteome</keyword>
<evidence type="ECO:0000313" key="11">
    <source>
        <dbReference type="EMBL" id="EFQ82177.1"/>
    </source>
</evidence>
<accession>E2SF92</accession>
<organism evidence="11 12">
    <name type="scientific">Aeromicrobium marinum DSM 15272</name>
    <dbReference type="NCBI Taxonomy" id="585531"/>
    <lineage>
        <taxon>Bacteria</taxon>
        <taxon>Bacillati</taxon>
        <taxon>Actinomycetota</taxon>
        <taxon>Actinomycetes</taxon>
        <taxon>Propionibacteriales</taxon>
        <taxon>Nocardioidaceae</taxon>
        <taxon>Aeromicrobium</taxon>
    </lineage>
</organism>
<dbReference type="HAMAP" id="MF_00595">
    <property type="entry name" value="PEPcase_type1"/>
    <property type="match status" value="1"/>
</dbReference>
<sequence length="930" mass="102190">MTPEISHADRLPEQNLPADVPQEEVLRSDVRRVADLLGQTLVRQEGQELFDLVERVRVLSRRRDDEGAAEDRATVHALLDELPTDTVASLVRAFSVYFNLANVAEQVARVREVVDRPYGTGWLDRAVAEIVEDQGPGALAEAFASLDIRTVFTAHPTEVSRRSTLTKIRRIADILGEPSDDDTVLRRRQDANLAQLIDLIWQTDPVRRNRPTPLDEARHAVYYLQDILDETMPTLSADLADTLAVHGIRPAATARPLSFGSWIGGDRDGNPNVTPEITREVLRLQHRIANRVVTASLDVLIRELSTSVDLVGVGDDLLASLEVDLEVLTDLDPRLLSVNAAEPYRLKLSCMRLKLEHTADRIAAGAAHVPGHDYADRSELLADLALVDGSLRAHGGEIVADRMVADTIRTASLVGLHLATLDVREHADAHHHAVGLLVDRVGEQPVAYADLDRAARHRLLSVELGSRRPLSPQPPALDEAAARTYGVFEVIREMHGVFGPEVVESYIVSMSQGADDVLAAAVLAREVGLVDLHSPEPVARIGFVPLLETIEEIRRAGDVLDDLLGDPVYRRIVSLRGEVQEIMLGYSDSNKEGGITTSQWELHQAQRSLRDVAARHGVTLRLFHGRGGTVGRGGGPTYDAILAQPWGVLAGDIKFTEQGEVISDKYALPVLARENLELSMAAVLTASSLHTESRQPAETLTDWDTTMELVSGRAYAAYRELVEDPSLFDYFLASTPVDQLGGLNIGSRPARRPDSGGDISGLRAIPWVFGWTQSRQIVPGWFGVGSGLRAAREAGHEAALAQMLEQWHFFGTFISNVEMTLAKTDLAVASHYVSALVPDDLQHVFDLIRAEHAITVEEVLRVTGEQRLLDHQPALRRTLEIRDTYLQPISYAQVDLLARSRQDPDSTDEHLRRALLLTVNGIAAGLRNTG</sequence>
<dbReference type="AlphaFoldDB" id="E2SF92"/>
<comment type="subunit">
    <text evidence="9">Homotetramer.</text>
</comment>
<evidence type="ECO:0000256" key="2">
    <source>
        <dbReference type="ARBA" id="ARBA00008346"/>
    </source>
</evidence>
<dbReference type="GO" id="GO:0000287">
    <property type="term" value="F:magnesium ion binding"/>
    <property type="evidence" value="ECO:0007669"/>
    <property type="project" value="UniProtKB-UniRule"/>
</dbReference>
<comment type="catalytic activity">
    <reaction evidence="8 9">
        <text>oxaloacetate + phosphate = phosphoenolpyruvate + hydrogencarbonate</text>
        <dbReference type="Rhea" id="RHEA:28370"/>
        <dbReference type="ChEBI" id="CHEBI:16452"/>
        <dbReference type="ChEBI" id="CHEBI:17544"/>
        <dbReference type="ChEBI" id="CHEBI:43474"/>
        <dbReference type="ChEBI" id="CHEBI:58702"/>
        <dbReference type="EC" id="4.1.1.31"/>
    </reaction>
</comment>
<dbReference type="EMBL" id="ACLF03000011">
    <property type="protein sequence ID" value="EFQ82177.1"/>
    <property type="molecule type" value="Genomic_DNA"/>
</dbReference>
<keyword evidence="5 9" id="KW-0460">Magnesium</keyword>
<dbReference type="GO" id="GO:0016301">
    <property type="term" value="F:kinase activity"/>
    <property type="evidence" value="ECO:0007669"/>
    <property type="project" value="UniProtKB-KW"/>
</dbReference>
<dbReference type="SUPFAM" id="SSF51621">
    <property type="entry name" value="Phosphoenolpyruvate/pyruvate domain"/>
    <property type="match status" value="1"/>
</dbReference>
<evidence type="ECO:0000256" key="7">
    <source>
        <dbReference type="ARBA" id="ARBA00023300"/>
    </source>
</evidence>
<evidence type="ECO:0000256" key="3">
    <source>
        <dbReference type="ARBA" id="ARBA00012305"/>
    </source>
</evidence>
<dbReference type="EC" id="4.1.1.31" evidence="3 9"/>
<comment type="similarity">
    <text evidence="2 9">Belongs to the PEPCase type 1 family.</text>
</comment>
<evidence type="ECO:0000256" key="10">
    <source>
        <dbReference type="PROSITE-ProRule" id="PRU10111"/>
    </source>
</evidence>
<feature type="active site" evidence="9">
    <location>
        <position position="591"/>
    </location>
</feature>
<keyword evidence="7 9" id="KW-0120">Carbon dioxide fixation</keyword>
<protein>
    <recommendedName>
        <fullName evidence="4 9">Phosphoenolpyruvate carboxylase</fullName>
        <shortName evidence="9">PEPC</shortName>
        <shortName evidence="9">PEPCase</shortName>
        <ecNumber evidence="3 9">4.1.1.31</ecNumber>
    </recommendedName>
</protein>
<dbReference type="Pfam" id="PF00311">
    <property type="entry name" value="PEPcase"/>
    <property type="match status" value="1"/>
</dbReference>
<evidence type="ECO:0000256" key="5">
    <source>
        <dbReference type="ARBA" id="ARBA00022842"/>
    </source>
</evidence>
<reference evidence="11" key="1">
    <citation type="submission" date="2010-08" db="EMBL/GenBank/DDBJ databases">
        <authorList>
            <person name="Muzny D."/>
            <person name="Qin X."/>
            <person name="Buhay C."/>
            <person name="Dugan-Rocha S."/>
            <person name="Ding Y."/>
            <person name="Chen G."/>
            <person name="Hawes A."/>
            <person name="Holder M."/>
            <person name="Jhangiani S."/>
            <person name="Johnson A."/>
            <person name="Khan Z."/>
            <person name="Li Z."/>
            <person name="Liu W."/>
            <person name="Liu X."/>
            <person name="Perez L."/>
            <person name="Shen H."/>
            <person name="Wang Q."/>
            <person name="Watt J."/>
            <person name="Xi L."/>
            <person name="Xin Y."/>
            <person name="Zhou J."/>
            <person name="Deng J."/>
            <person name="Jiang H."/>
            <person name="Liu Y."/>
            <person name="Qu J."/>
            <person name="Song X.-Z."/>
            <person name="Zhang L."/>
            <person name="Villasana D."/>
            <person name="Johnson A."/>
            <person name="Liu J."/>
            <person name="Liyanage D."/>
            <person name="Lorensuhewa L."/>
            <person name="Robinson T."/>
            <person name="Song A."/>
            <person name="Song B.-B."/>
            <person name="Dinh H."/>
            <person name="Thornton R."/>
            <person name="Coyle M."/>
            <person name="Francisco L."/>
            <person name="Jackson L."/>
            <person name="Javaid M."/>
            <person name="Korchina V."/>
            <person name="Kovar C."/>
            <person name="Mata R."/>
            <person name="Mathew T."/>
            <person name="Ngo R."/>
            <person name="Nguyen L."/>
            <person name="Nguyen N."/>
            <person name="Okwuonu G."/>
            <person name="Ongeri F."/>
            <person name="Pham C."/>
            <person name="Simmons D."/>
            <person name="Wilczek-Boney K."/>
            <person name="Hale W."/>
            <person name="Jakkamsetti A."/>
            <person name="Pham P."/>
            <person name="Ruth R."/>
            <person name="San Lucas F."/>
            <person name="Warren J."/>
            <person name="Zhang J."/>
            <person name="Zhao Z."/>
            <person name="Zhou C."/>
            <person name="Zhu D."/>
            <person name="Lee S."/>
            <person name="Bess C."/>
            <person name="Blankenburg K."/>
            <person name="Forbes L."/>
            <person name="Fu Q."/>
            <person name="Gubbala S."/>
            <person name="Hirani K."/>
            <person name="Jayaseelan J.C."/>
            <person name="Lara F."/>
            <person name="Munidasa M."/>
            <person name="Palculict T."/>
            <person name="Patil S."/>
            <person name="Pu L.-L."/>
            <person name="Saada N."/>
            <person name="Tang L."/>
            <person name="Weissenberger G."/>
            <person name="Zhu Y."/>
            <person name="Hemphill L."/>
            <person name="Shang Y."/>
            <person name="Youmans B."/>
            <person name="Ayvaz T."/>
            <person name="Ross M."/>
            <person name="Santibanez J."/>
            <person name="Aqrawi P."/>
            <person name="Gross S."/>
            <person name="Joshi V."/>
            <person name="Fowler G."/>
            <person name="Nazareth L."/>
            <person name="Reid J."/>
            <person name="Worley K."/>
            <person name="Petrosino J."/>
            <person name="Highlander S."/>
            <person name="Gibbs R."/>
        </authorList>
    </citation>
    <scope>NUCLEOTIDE SEQUENCE [LARGE SCALE GENOMIC DNA]</scope>
    <source>
        <strain evidence="11">DSM 15272</strain>
    </source>
</reference>
<dbReference type="RefSeq" id="WP_007079540.1">
    <property type="nucleotide sequence ID" value="NZ_CM001024.1"/>
</dbReference>
<dbReference type="PRINTS" id="PR00150">
    <property type="entry name" value="PEPCARBXLASE"/>
</dbReference>
<dbReference type="GO" id="GO:0008964">
    <property type="term" value="F:phosphoenolpyruvate carboxylase activity"/>
    <property type="evidence" value="ECO:0007669"/>
    <property type="project" value="UniProtKB-UniRule"/>
</dbReference>
<evidence type="ECO:0000256" key="9">
    <source>
        <dbReference type="HAMAP-Rule" id="MF_00595"/>
    </source>
</evidence>
<dbReference type="PROSITE" id="PS00781">
    <property type="entry name" value="PEPCASE_1"/>
    <property type="match status" value="1"/>
</dbReference>
<dbReference type="Gene3D" id="1.20.1440.90">
    <property type="entry name" value="Phosphoenolpyruvate/pyruvate domain"/>
    <property type="match status" value="1"/>
</dbReference>
<dbReference type="NCBIfam" id="NF000584">
    <property type="entry name" value="PRK00009.1"/>
    <property type="match status" value="1"/>
</dbReference>
<dbReference type="PANTHER" id="PTHR30523">
    <property type="entry name" value="PHOSPHOENOLPYRUVATE CARBOXYLASE"/>
    <property type="match status" value="1"/>
</dbReference>
<dbReference type="STRING" id="585531.HMPREF0063_12701"/>
<dbReference type="GO" id="GO:0006107">
    <property type="term" value="P:oxaloacetate metabolic process"/>
    <property type="evidence" value="ECO:0007669"/>
    <property type="project" value="UniProtKB-UniRule"/>
</dbReference>